<feature type="transmembrane region" description="Helical" evidence="1">
    <location>
        <begin position="57"/>
        <end position="90"/>
    </location>
</feature>
<keyword evidence="2" id="KW-0808">Transferase</keyword>
<accession>A0A1E3X6Q8</accession>
<keyword evidence="1" id="KW-0812">Transmembrane</keyword>
<gene>
    <name evidence="2" type="ORF">SCARUB_03569</name>
</gene>
<proteinExistence type="predicted"/>
<dbReference type="EMBL" id="MAYW01000127">
    <property type="protein sequence ID" value="ODS31307.1"/>
    <property type="molecule type" value="Genomic_DNA"/>
</dbReference>
<feature type="transmembrane region" description="Helical" evidence="1">
    <location>
        <begin position="25"/>
        <end position="45"/>
    </location>
</feature>
<evidence type="ECO:0000313" key="3">
    <source>
        <dbReference type="Proteomes" id="UP000094056"/>
    </source>
</evidence>
<dbReference type="Pfam" id="PF01066">
    <property type="entry name" value="CDP-OH_P_transf"/>
    <property type="match status" value="1"/>
</dbReference>
<feature type="transmembrane region" description="Helical" evidence="1">
    <location>
        <begin position="143"/>
        <end position="164"/>
    </location>
</feature>
<dbReference type="GO" id="GO:0008654">
    <property type="term" value="P:phospholipid biosynthetic process"/>
    <property type="evidence" value="ECO:0007669"/>
    <property type="project" value="InterPro"/>
</dbReference>
<dbReference type="AlphaFoldDB" id="A0A1E3X6Q8"/>
<evidence type="ECO:0000313" key="2">
    <source>
        <dbReference type="EMBL" id="ODS31307.1"/>
    </source>
</evidence>
<reference evidence="2 3" key="1">
    <citation type="submission" date="2016-07" db="EMBL/GenBank/DDBJ databases">
        <title>Draft genome of Scalindua rubra, obtained from a brine-seawater interface in the Red Sea, sheds light on salt adaptation in anammox bacteria.</title>
        <authorList>
            <person name="Speth D.R."/>
            <person name="Lagkouvardos I."/>
            <person name="Wang Y."/>
            <person name="Qian P.-Y."/>
            <person name="Dutilh B.E."/>
            <person name="Jetten M.S."/>
        </authorList>
    </citation>
    <scope>NUCLEOTIDE SEQUENCE [LARGE SCALE GENOMIC DNA]</scope>
    <source>
        <strain evidence="2">BSI-1</strain>
    </source>
</reference>
<dbReference type="GO" id="GO:0016780">
    <property type="term" value="F:phosphotransferase activity, for other substituted phosphate groups"/>
    <property type="evidence" value="ECO:0007669"/>
    <property type="project" value="InterPro"/>
</dbReference>
<name>A0A1E3X6Q8_9BACT</name>
<keyword evidence="1" id="KW-0472">Membrane</keyword>
<sequence length="192" mass="21708">MAIPTYPTLQDIQDAHAWKREYERYLLLSRFVFRPLGFLLTWFVIRLGLTSEAVSWLSGLVGLVGCLCLISSQGQLLPIGIGLLFFFNLLDCVDGSIARTMKTENSYGRFLDAIMGWIDMGFWALIGIMAYRHPRLLYLCDPMGYGPIFWLAVGGLTCYFYNLLGYIERLLINMLGMGGITLEEIPSQIQGI</sequence>
<dbReference type="InterPro" id="IPR043130">
    <property type="entry name" value="CDP-OH_PTrfase_TM_dom"/>
</dbReference>
<comment type="caution">
    <text evidence="2">The sequence shown here is derived from an EMBL/GenBank/DDBJ whole genome shotgun (WGS) entry which is preliminary data.</text>
</comment>
<keyword evidence="1" id="KW-1133">Transmembrane helix</keyword>
<dbReference type="InterPro" id="IPR000462">
    <property type="entry name" value="CDP-OH_P_trans"/>
</dbReference>
<protein>
    <submittedName>
        <fullName evidence="2">CDP-alcohol phosphatidyltransferase</fullName>
    </submittedName>
</protein>
<dbReference type="Proteomes" id="UP000094056">
    <property type="component" value="Unassembled WGS sequence"/>
</dbReference>
<evidence type="ECO:0000256" key="1">
    <source>
        <dbReference type="SAM" id="Phobius"/>
    </source>
</evidence>
<organism evidence="2 3">
    <name type="scientific">Candidatus Scalindua rubra</name>
    <dbReference type="NCBI Taxonomy" id="1872076"/>
    <lineage>
        <taxon>Bacteria</taxon>
        <taxon>Pseudomonadati</taxon>
        <taxon>Planctomycetota</taxon>
        <taxon>Candidatus Brocadiia</taxon>
        <taxon>Candidatus Brocadiales</taxon>
        <taxon>Candidatus Scalinduaceae</taxon>
        <taxon>Candidatus Scalindua</taxon>
    </lineage>
</organism>
<feature type="transmembrane region" description="Helical" evidence="1">
    <location>
        <begin position="110"/>
        <end position="131"/>
    </location>
</feature>
<dbReference type="GO" id="GO:0016020">
    <property type="term" value="C:membrane"/>
    <property type="evidence" value="ECO:0007669"/>
    <property type="project" value="InterPro"/>
</dbReference>
<dbReference type="Gene3D" id="1.20.120.1760">
    <property type="match status" value="1"/>
</dbReference>